<dbReference type="InterPro" id="IPR036188">
    <property type="entry name" value="FAD/NAD-bd_sf"/>
</dbReference>
<dbReference type="AlphaFoldDB" id="A0A918KLT1"/>
<dbReference type="RefSeq" id="WP_189612082.1">
    <property type="nucleotide sequence ID" value="NZ_BMXR01000012.1"/>
</dbReference>
<feature type="domain" description="FAD dependent oxidoreductase" evidence="3">
    <location>
        <begin position="23"/>
        <end position="418"/>
    </location>
</feature>
<dbReference type="GO" id="GO:0005737">
    <property type="term" value="C:cytoplasm"/>
    <property type="evidence" value="ECO:0007669"/>
    <property type="project" value="TreeGrafter"/>
</dbReference>
<dbReference type="InterPro" id="IPR006076">
    <property type="entry name" value="FAD-dep_OxRdtase"/>
</dbReference>
<protein>
    <submittedName>
        <fullName evidence="4">AgaE protein</fullName>
    </submittedName>
</protein>
<dbReference type="Proteomes" id="UP000626148">
    <property type="component" value="Unassembled WGS sequence"/>
</dbReference>
<comment type="caution">
    <text evidence="4">The sequence shown here is derived from an EMBL/GenBank/DDBJ whole genome shotgun (WGS) entry which is preliminary data.</text>
</comment>
<comment type="similarity">
    <text evidence="1">Belongs to the DadA oxidoreductase family.</text>
</comment>
<dbReference type="PANTHER" id="PTHR13847:SF280">
    <property type="entry name" value="D-AMINO ACID DEHYDROGENASE"/>
    <property type="match status" value="1"/>
</dbReference>
<keyword evidence="5" id="KW-1185">Reference proteome</keyword>
<organism evidence="4 5">
    <name type="scientific">Saccharospirillum salsuginis</name>
    <dbReference type="NCBI Taxonomy" id="418750"/>
    <lineage>
        <taxon>Bacteria</taxon>
        <taxon>Pseudomonadati</taxon>
        <taxon>Pseudomonadota</taxon>
        <taxon>Gammaproteobacteria</taxon>
        <taxon>Oceanospirillales</taxon>
        <taxon>Saccharospirillaceae</taxon>
        <taxon>Saccharospirillum</taxon>
    </lineage>
</organism>
<evidence type="ECO:0000256" key="1">
    <source>
        <dbReference type="ARBA" id="ARBA00009410"/>
    </source>
</evidence>
<evidence type="ECO:0000259" key="3">
    <source>
        <dbReference type="Pfam" id="PF01266"/>
    </source>
</evidence>
<reference evidence="4" key="2">
    <citation type="submission" date="2020-09" db="EMBL/GenBank/DDBJ databases">
        <authorList>
            <person name="Sun Q."/>
            <person name="Kim S."/>
        </authorList>
    </citation>
    <scope>NUCLEOTIDE SEQUENCE</scope>
    <source>
        <strain evidence="4">KCTC 22169</strain>
    </source>
</reference>
<dbReference type="GO" id="GO:0005886">
    <property type="term" value="C:plasma membrane"/>
    <property type="evidence" value="ECO:0007669"/>
    <property type="project" value="TreeGrafter"/>
</dbReference>
<reference evidence="4" key="1">
    <citation type="journal article" date="2014" name="Int. J. Syst. Evol. Microbiol.">
        <title>Complete genome sequence of Corynebacterium casei LMG S-19264T (=DSM 44701T), isolated from a smear-ripened cheese.</title>
        <authorList>
            <consortium name="US DOE Joint Genome Institute (JGI-PGF)"/>
            <person name="Walter F."/>
            <person name="Albersmeier A."/>
            <person name="Kalinowski J."/>
            <person name="Ruckert C."/>
        </authorList>
    </citation>
    <scope>NUCLEOTIDE SEQUENCE</scope>
    <source>
        <strain evidence="4">KCTC 22169</strain>
    </source>
</reference>
<gene>
    <name evidence="4" type="ORF">GCM10007392_40150</name>
</gene>
<evidence type="ECO:0000313" key="4">
    <source>
        <dbReference type="EMBL" id="GGX68540.1"/>
    </source>
</evidence>
<dbReference type="Pfam" id="PF01266">
    <property type="entry name" value="DAO"/>
    <property type="match status" value="1"/>
</dbReference>
<dbReference type="GO" id="GO:0008718">
    <property type="term" value="F:D-amino-acid dehydrogenase activity"/>
    <property type="evidence" value="ECO:0007669"/>
    <property type="project" value="TreeGrafter"/>
</dbReference>
<dbReference type="EMBL" id="BMXR01000012">
    <property type="protein sequence ID" value="GGX68540.1"/>
    <property type="molecule type" value="Genomic_DNA"/>
</dbReference>
<keyword evidence="2" id="KW-0560">Oxidoreductase</keyword>
<proteinExistence type="inferred from homology"/>
<evidence type="ECO:0000256" key="2">
    <source>
        <dbReference type="ARBA" id="ARBA00023002"/>
    </source>
</evidence>
<accession>A0A918KLT1</accession>
<name>A0A918KLT1_9GAMM</name>
<dbReference type="GO" id="GO:0055130">
    <property type="term" value="P:D-alanine catabolic process"/>
    <property type="evidence" value="ECO:0007669"/>
    <property type="project" value="TreeGrafter"/>
</dbReference>
<dbReference type="Gene3D" id="3.30.9.10">
    <property type="entry name" value="D-Amino Acid Oxidase, subunit A, domain 2"/>
    <property type="match status" value="2"/>
</dbReference>
<dbReference type="SUPFAM" id="SSF51905">
    <property type="entry name" value="FAD/NAD(P)-binding domain"/>
    <property type="match status" value="1"/>
</dbReference>
<dbReference type="Gene3D" id="3.50.50.60">
    <property type="entry name" value="FAD/NAD(P)-binding domain"/>
    <property type="match status" value="2"/>
</dbReference>
<sequence>MSDFPFTDLTRLEHRDDLPAACDTVIIGGGIIGVMTAYYLACQGQRVVVCEKGRIAGEQSSRNWGWVRQQGRHPAELSIMVEAHRLWRELTDLMSEDIGYRTTGILYMAADDEEMATFERWLPHARDAGVDSRLLSRDEVMTMLPGARGDWAGGLHTPSDGRAEPWFAVPALARLAKQAGATLRESCAVRALDVQSGAVTGVFTEHGRVGCQQVVLAAGAWSSLFVRNHGVRLPQLSVLGSVMATEALELPFTGGAADPDLAFRTRLDGGATVAHGFHHDFFIGPDAFRHLRQFGGQVRGGLKSTHLRLKAPAGYPDAWGTPRRWRPTDVSPFERLRVLNPQPNRRTLDTALERFADTWPTRERPGIRKAWAGMIDTLPDELPVIDRVPDLDGLILATGMSGHGFGIGPGFGRVLADLVLGRPVGHDLNAFRYERFFDGTRLEPGLAF</sequence>
<dbReference type="PANTHER" id="PTHR13847">
    <property type="entry name" value="SARCOSINE DEHYDROGENASE-RELATED"/>
    <property type="match status" value="1"/>
</dbReference>
<evidence type="ECO:0000313" key="5">
    <source>
        <dbReference type="Proteomes" id="UP000626148"/>
    </source>
</evidence>